<dbReference type="OrthoDB" id="5296884at2"/>
<dbReference type="InterPro" id="IPR013078">
    <property type="entry name" value="His_Pase_superF_clade-1"/>
</dbReference>
<organism evidence="1 2">
    <name type="scientific">Rhodoferax sediminis</name>
    <dbReference type="NCBI Taxonomy" id="2509614"/>
    <lineage>
        <taxon>Bacteria</taxon>
        <taxon>Pseudomonadati</taxon>
        <taxon>Pseudomonadota</taxon>
        <taxon>Betaproteobacteria</taxon>
        <taxon>Burkholderiales</taxon>
        <taxon>Comamonadaceae</taxon>
        <taxon>Rhodoferax</taxon>
    </lineage>
</organism>
<evidence type="ECO:0000313" key="1">
    <source>
        <dbReference type="EMBL" id="QDL36388.1"/>
    </source>
</evidence>
<dbReference type="GO" id="GO:0016301">
    <property type="term" value="F:kinase activity"/>
    <property type="evidence" value="ECO:0007669"/>
    <property type="project" value="UniProtKB-KW"/>
</dbReference>
<dbReference type="SUPFAM" id="SSF53254">
    <property type="entry name" value="Phosphoglycerate mutase-like"/>
    <property type="match status" value="1"/>
</dbReference>
<keyword evidence="1" id="KW-0418">Kinase</keyword>
<dbReference type="Gene3D" id="3.40.50.1240">
    <property type="entry name" value="Phosphoglycerate mutase-like"/>
    <property type="match status" value="1"/>
</dbReference>
<dbReference type="SMART" id="SM00855">
    <property type="entry name" value="PGAM"/>
    <property type="match status" value="1"/>
</dbReference>
<protein>
    <submittedName>
        <fullName evidence="1">Phosphoglycerate kinase</fullName>
    </submittedName>
</protein>
<gene>
    <name evidence="1" type="ORF">EUB48_03040</name>
</gene>
<name>A0A515D7M6_9BURK</name>
<accession>A0A515D7M6</accession>
<keyword evidence="2" id="KW-1185">Reference proteome</keyword>
<keyword evidence="1" id="KW-0808">Transferase</keyword>
<dbReference type="KEGG" id="rhf:EUB48_03040"/>
<dbReference type="Pfam" id="PF00300">
    <property type="entry name" value="His_Phos_1"/>
    <property type="match status" value="1"/>
</dbReference>
<dbReference type="EMBL" id="CP035503">
    <property type="protein sequence ID" value="QDL36388.1"/>
    <property type="molecule type" value="Genomic_DNA"/>
</dbReference>
<dbReference type="Proteomes" id="UP000316798">
    <property type="component" value="Chromosome"/>
</dbReference>
<reference evidence="1 2" key="1">
    <citation type="submission" date="2019-01" db="EMBL/GenBank/DDBJ databases">
        <title>Genomic insights into a novel species Rhodoferax sp.</title>
        <authorList>
            <person name="Jin L."/>
        </authorList>
    </citation>
    <scope>NUCLEOTIDE SEQUENCE [LARGE SCALE GENOMIC DNA]</scope>
    <source>
        <strain evidence="1 2">CHu59-6-5</strain>
    </source>
</reference>
<proteinExistence type="predicted"/>
<evidence type="ECO:0000313" key="2">
    <source>
        <dbReference type="Proteomes" id="UP000316798"/>
    </source>
</evidence>
<sequence length="190" mass="20191">MKLWLLRHAPVQLAPGLCYGASDVPADDALSRRAAQMAAAILPPGVPVWVSGLCRAQQLATYLQSVRPDLAPARVDTRLNEMNFGRWELQPWGAVPRAEFDAWLADFANHRFGGVESTQGVLDRVAAVLAELQASLGANGQAVWITHAGVIRAAQHIASCGANPIPTAGQWPRWSPAPGESMSLVIGGTG</sequence>
<dbReference type="AlphaFoldDB" id="A0A515D7M6"/>
<dbReference type="RefSeq" id="WP_142817559.1">
    <property type="nucleotide sequence ID" value="NZ_CP035503.1"/>
</dbReference>
<dbReference type="CDD" id="cd07067">
    <property type="entry name" value="HP_PGM_like"/>
    <property type="match status" value="1"/>
</dbReference>
<dbReference type="InterPro" id="IPR029033">
    <property type="entry name" value="His_PPase_superfam"/>
</dbReference>